<dbReference type="GO" id="GO:0005886">
    <property type="term" value="C:plasma membrane"/>
    <property type="evidence" value="ECO:0007669"/>
    <property type="project" value="TreeGrafter"/>
</dbReference>
<dbReference type="InterPro" id="IPR001251">
    <property type="entry name" value="CRAL-TRIO_dom"/>
</dbReference>
<proteinExistence type="predicted"/>
<evidence type="ECO:0000313" key="8">
    <source>
        <dbReference type="Proteomes" id="UP001139409"/>
    </source>
</evidence>
<dbReference type="Gene3D" id="3.30.450.330">
    <property type="match status" value="1"/>
</dbReference>
<evidence type="ECO:0000259" key="6">
    <source>
        <dbReference type="PROSITE" id="PS51178"/>
    </source>
</evidence>
<evidence type="ECO:0000259" key="5">
    <source>
        <dbReference type="PROSITE" id="PS50191"/>
    </source>
</evidence>
<keyword evidence="2" id="KW-0378">Hydrolase</keyword>
<dbReference type="InterPro" id="IPR036138">
    <property type="entry name" value="PBP_dimer_sf"/>
</dbReference>
<evidence type="ECO:0000313" key="7">
    <source>
        <dbReference type="EMBL" id="MCA6073929.1"/>
    </source>
</evidence>
<reference evidence="7" key="1">
    <citation type="submission" date="2021-09" db="EMBL/GenBank/DDBJ databases">
        <title>Fulvivirga sp. isolated from coastal sediment.</title>
        <authorList>
            <person name="Yu H."/>
        </authorList>
    </citation>
    <scope>NUCLEOTIDE SEQUENCE</scope>
    <source>
        <strain evidence="7">1062</strain>
    </source>
</reference>
<keyword evidence="3 4" id="KW-0472">Membrane</keyword>
<dbReference type="SMART" id="SM00740">
    <property type="entry name" value="PASTA"/>
    <property type="match status" value="1"/>
</dbReference>
<dbReference type="RefSeq" id="WP_225697039.1">
    <property type="nucleotide sequence ID" value="NZ_JAIXNE010000001.1"/>
</dbReference>
<dbReference type="SUPFAM" id="SSF56519">
    <property type="entry name" value="Penicillin binding protein dimerisation domain"/>
    <property type="match status" value="1"/>
</dbReference>
<dbReference type="PROSITE" id="PS50191">
    <property type="entry name" value="CRAL_TRIO"/>
    <property type="match status" value="1"/>
</dbReference>
<dbReference type="Gene3D" id="3.30.10.20">
    <property type="match status" value="1"/>
</dbReference>
<dbReference type="InterPro" id="IPR050515">
    <property type="entry name" value="Beta-lactam/transpept"/>
</dbReference>
<feature type="domain" description="CRAL-TRIO" evidence="5">
    <location>
        <begin position="423"/>
        <end position="603"/>
    </location>
</feature>
<dbReference type="AlphaFoldDB" id="A0A9X1HKJ0"/>
<name>A0A9X1HKJ0_9BACT</name>
<dbReference type="GO" id="GO:0071555">
    <property type="term" value="P:cell wall organization"/>
    <property type="evidence" value="ECO:0007669"/>
    <property type="project" value="TreeGrafter"/>
</dbReference>
<dbReference type="PANTHER" id="PTHR30627">
    <property type="entry name" value="PEPTIDOGLYCAN D,D-TRANSPEPTIDASE"/>
    <property type="match status" value="1"/>
</dbReference>
<keyword evidence="8" id="KW-1185">Reference proteome</keyword>
<dbReference type="EMBL" id="JAIXNE010000001">
    <property type="protein sequence ID" value="MCA6073929.1"/>
    <property type="molecule type" value="Genomic_DNA"/>
</dbReference>
<dbReference type="SUPFAM" id="SSF56601">
    <property type="entry name" value="beta-lactamase/transpeptidase-like"/>
    <property type="match status" value="1"/>
</dbReference>
<evidence type="ECO:0000256" key="4">
    <source>
        <dbReference type="SAM" id="Phobius"/>
    </source>
</evidence>
<dbReference type="Pfam" id="PF03793">
    <property type="entry name" value="PASTA"/>
    <property type="match status" value="1"/>
</dbReference>
<keyword evidence="4" id="KW-0812">Transmembrane</keyword>
<dbReference type="Pfam" id="PF03717">
    <property type="entry name" value="PBP_dimer"/>
    <property type="match status" value="1"/>
</dbReference>
<dbReference type="InterPro" id="IPR005311">
    <property type="entry name" value="PBP_dimer"/>
</dbReference>
<dbReference type="CDD" id="cd06575">
    <property type="entry name" value="PASTA_Pbp2x-like_2"/>
    <property type="match status" value="1"/>
</dbReference>
<accession>A0A9X1HKJ0</accession>
<dbReference type="Proteomes" id="UP001139409">
    <property type="component" value="Unassembled WGS sequence"/>
</dbReference>
<feature type="domain" description="PASTA" evidence="6">
    <location>
        <begin position="637"/>
        <end position="695"/>
    </location>
</feature>
<evidence type="ECO:0000256" key="2">
    <source>
        <dbReference type="ARBA" id="ARBA00022645"/>
    </source>
</evidence>
<keyword evidence="4" id="KW-1133">Transmembrane helix</keyword>
<organism evidence="7 8">
    <name type="scientific">Fulvivirga sedimenti</name>
    <dbReference type="NCBI Taxonomy" id="2879465"/>
    <lineage>
        <taxon>Bacteria</taxon>
        <taxon>Pseudomonadati</taxon>
        <taxon>Bacteroidota</taxon>
        <taxon>Cytophagia</taxon>
        <taxon>Cytophagales</taxon>
        <taxon>Fulvivirgaceae</taxon>
        <taxon>Fulvivirga</taxon>
    </lineage>
</organism>
<evidence type="ECO:0000256" key="1">
    <source>
        <dbReference type="ARBA" id="ARBA00004370"/>
    </source>
</evidence>
<dbReference type="Gene3D" id="3.40.710.10">
    <property type="entry name" value="DD-peptidase/beta-lactamase superfamily"/>
    <property type="match status" value="1"/>
</dbReference>
<dbReference type="Pfam" id="PF00905">
    <property type="entry name" value="Transpeptidase"/>
    <property type="match status" value="1"/>
</dbReference>
<evidence type="ECO:0000256" key="3">
    <source>
        <dbReference type="ARBA" id="ARBA00023136"/>
    </source>
</evidence>
<comment type="subcellular location">
    <subcellularLocation>
        <location evidence="1">Membrane</location>
    </subcellularLocation>
</comment>
<keyword evidence="2" id="KW-0121">Carboxypeptidase</keyword>
<dbReference type="PANTHER" id="PTHR30627:SF1">
    <property type="entry name" value="PEPTIDOGLYCAN D,D-TRANSPEPTIDASE FTSI"/>
    <property type="match status" value="1"/>
</dbReference>
<dbReference type="InterPro" id="IPR001460">
    <property type="entry name" value="PCN-bd_Tpept"/>
</dbReference>
<gene>
    <name evidence="7" type="ORF">LDX50_03565</name>
</gene>
<protein>
    <submittedName>
        <fullName evidence="7">Transpeptidase family protein</fullName>
    </submittedName>
</protein>
<comment type="caution">
    <text evidence="7">The sequence shown here is derived from an EMBL/GenBank/DDBJ whole genome shotgun (WGS) entry which is preliminary data.</text>
</comment>
<dbReference type="InterPro" id="IPR012338">
    <property type="entry name" value="Beta-lactam/transpept-like"/>
</dbReference>
<dbReference type="GO" id="GO:0008658">
    <property type="term" value="F:penicillin binding"/>
    <property type="evidence" value="ECO:0007669"/>
    <property type="project" value="InterPro"/>
</dbReference>
<sequence>MNIKKSILLRARIAFILVALFAMAIMVKVSLIQFSEGEQWNKIAEQISYKTRVVKATRGNIYSDNGSLLATSLPFYEVGFDATRANNEVFDKGLDSLALLLSRHFGDLSAKSYARKIKDARSTGRQYILLNRRQIGYQEKKKMETWPIFREGRLGGGVIFEKVDKRFRPFNNLSRRTIGFINENHRGAGLEYSFDQFLAGKDGQALYQKMAGGSWRPVFDGSEVKTENGYDIETTIDINLQDVSETALLRALEYHDADYGTVVVMEVKTGEIKAISNLSRNENGSYYERYNHAIGGLMEPGSTFKLVTMMALLEETNISLEDSIDTGDGTFKFYNNTVRDHEAGGYGTITIRDAFEKSSNVAMAKLVDENFGLKPEKYLDYVDELKLSQPLGIQIKGEGVPKIKRPQDKDWSGITLPWMAYGYGFEITPLQTLSIYNAVANNGRLIRPLLVKRVRRADKIVETFEPAVLNRKICSEETLEKLQEILEGVVERGTAMNIKNDHYKIAGKTGTAQVLESGRYTRKYITSFAGYFPADAPKYSAIVVIKNPKGWRQYGSNVAAPVFKEIADNIYARDIDLHESEVLAEVDDDHFPLIRGGVQDELRIICDELQIPNAGLENSEWVKTEVSGDTIQWKEFEMAETLVPDVTGMTLRDALYLLEKHGLRVQFNGYGRVKNQSIRPGTKFKKGNEIKITLS</sequence>
<dbReference type="SUPFAM" id="SSF54184">
    <property type="entry name" value="Penicillin-binding protein 2x (pbp-2x), c-terminal domain"/>
    <property type="match status" value="1"/>
</dbReference>
<keyword evidence="2" id="KW-0645">Protease</keyword>
<dbReference type="Gene3D" id="3.90.1310.10">
    <property type="entry name" value="Penicillin-binding protein 2a (Domain 2)"/>
    <property type="match status" value="1"/>
</dbReference>
<dbReference type="InterPro" id="IPR005543">
    <property type="entry name" value="PASTA_dom"/>
</dbReference>
<dbReference type="GO" id="GO:0004180">
    <property type="term" value="F:carboxypeptidase activity"/>
    <property type="evidence" value="ECO:0007669"/>
    <property type="project" value="UniProtKB-KW"/>
</dbReference>
<dbReference type="PROSITE" id="PS51178">
    <property type="entry name" value="PASTA"/>
    <property type="match status" value="1"/>
</dbReference>
<feature type="transmembrane region" description="Helical" evidence="4">
    <location>
        <begin position="12"/>
        <end position="32"/>
    </location>
</feature>